<sequence length="190" mass="20878">MSGHVSDAVLEPCPPPPLLSWAYAVCSVILVIKLSFSSMERDSVDEVSFTRLASSTLGADLEAITCCAILPAIPPVTMLTLGFHVVMPFICKIVGIQSTFSSALDFAGVYENCFLFGMLPPVMAWIHRSHKRIKEVSWKIGSVVVNICRYERKSAKRIKSAMTTASAEITQKGFETSRRGFRCDQGQRIA</sequence>
<keyword evidence="2" id="KW-0813">Transport</keyword>
<keyword evidence="9" id="KW-1185">Reference proteome</keyword>
<evidence type="ECO:0000313" key="8">
    <source>
        <dbReference type="EMBL" id="KAF8690490.1"/>
    </source>
</evidence>
<dbReference type="OrthoDB" id="438545at2759"/>
<keyword evidence="6" id="KW-1133">Transmembrane helix</keyword>
<name>A0A835B9B0_9POAL</name>
<dbReference type="PANTHER" id="PTHR47715">
    <property type="entry name" value="TRYPTOPHAN/TYROSINE PERMEASE"/>
    <property type="match status" value="1"/>
</dbReference>
<dbReference type="GO" id="GO:0003333">
    <property type="term" value="P:amino acid transmembrane transport"/>
    <property type="evidence" value="ECO:0007669"/>
    <property type="project" value="InterPro"/>
</dbReference>
<evidence type="ECO:0000256" key="2">
    <source>
        <dbReference type="ARBA" id="ARBA00022448"/>
    </source>
</evidence>
<dbReference type="EMBL" id="JACEFO010001972">
    <property type="protein sequence ID" value="KAF8690490.1"/>
    <property type="molecule type" value="Genomic_DNA"/>
</dbReference>
<dbReference type="InterPro" id="IPR018227">
    <property type="entry name" value="Amino_acid_transport_2"/>
</dbReference>
<evidence type="ECO:0000256" key="3">
    <source>
        <dbReference type="ARBA" id="ARBA00022475"/>
    </source>
</evidence>
<comment type="caution">
    <text evidence="8">The sequence shown here is derived from an EMBL/GenBank/DDBJ whole genome shotgun (WGS) entry which is preliminary data.</text>
</comment>
<accession>A0A835B9B0</accession>
<keyword evidence="3" id="KW-1003">Cell membrane</keyword>
<dbReference type="Proteomes" id="UP000636709">
    <property type="component" value="Unassembled WGS sequence"/>
</dbReference>
<evidence type="ECO:0000256" key="1">
    <source>
        <dbReference type="ARBA" id="ARBA00004429"/>
    </source>
</evidence>
<dbReference type="AlphaFoldDB" id="A0A835B9B0"/>
<evidence type="ECO:0000256" key="4">
    <source>
        <dbReference type="ARBA" id="ARBA00022519"/>
    </source>
</evidence>
<evidence type="ECO:0000313" key="9">
    <source>
        <dbReference type="Proteomes" id="UP000636709"/>
    </source>
</evidence>
<organism evidence="8 9">
    <name type="scientific">Digitaria exilis</name>
    <dbReference type="NCBI Taxonomy" id="1010633"/>
    <lineage>
        <taxon>Eukaryota</taxon>
        <taxon>Viridiplantae</taxon>
        <taxon>Streptophyta</taxon>
        <taxon>Embryophyta</taxon>
        <taxon>Tracheophyta</taxon>
        <taxon>Spermatophyta</taxon>
        <taxon>Magnoliopsida</taxon>
        <taxon>Liliopsida</taxon>
        <taxon>Poales</taxon>
        <taxon>Poaceae</taxon>
        <taxon>PACMAD clade</taxon>
        <taxon>Panicoideae</taxon>
        <taxon>Panicodae</taxon>
        <taxon>Paniceae</taxon>
        <taxon>Anthephorinae</taxon>
        <taxon>Digitaria</taxon>
    </lineage>
</organism>
<reference evidence="8" key="1">
    <citation type="submission" date="2020-07" db="EMBL/GenBank/DDBJ databases">
        <title>Genome sequence and genetic diversity analysis of an under-domesticated orphan crop, white fonio (Digitaria exilis).</title>
        <authorList>
            <person name="Bennetzen J.L."/>
            <person name="Chen S."/>
            <person name="Ma X."/>
            <person name="Wang X."/>
            <person name="Yssel A.E.J."/>
            <person name="Chaluvadi S.R."/>
            <person name="Johnson M."/>
            <person name="Gangashetty P."/>
            <person name="Hamidou F."/>
            <person name="Sanogo M.D."/>
            <person name="Zwaenepoel A."/>
            <person name="Wallace J."/>
            <person name="Van De Peer Y."/>
            <person name="Van Deynze A."/>
        </authorList>
    </citation>
    <scope>NUCLEOTIDE SEQUENCE</scope>
    <source>
        <tissue evidence="8">Leaves</tissue>
    </source>
</reference>
<dbReference type="PANTHER" id="PTHR47715:SF1">
    <property type="entry name" value="TRYPTOPHAN_TYROSINE PERMEASE"/>
    <property type="match status" value="1"/>
</dbReference>
<keyword evidence="7" id="KW-0472">Membrane</keyword>
<dbReference type="GO" id="GO:0005886">
    <property type="term" value="C:plasma membrane"/>
    <property type="evidence" value="ECO:0007669"/>
    <property type="project" value="UniProtKB-SubCell"/>
</dbReference>
<evidence type="ECO:0000256" key="6">
    <source>
        <dbReference type="ARBA" id="ARBA00022989"/>
    </source>
</evidence>
<proteinExistence type="predicted"/>
<evidence type="ECO:0000256" key="7">
    <source>
        <dbReference type="ARBA" id="ARBA00023136"/>
    </source>
</evidence>
<keyword evidence="4" id="KW-0997">Cell inner membrane</keyword>
<evidence type="ECO:0000256" key="5">
    <source>
        <dbReference type="ARBA" id="ARBA00022692"/>
    </source>
</evidence>
<dbReference type="Pfam" id="PF03222">
    <property type="entry name" value="Trp_Tyr_perm"/>
    <property type="match status" value="1"/>
</dbReference>
<gene>
    <name evidence="8" type="ORF">HU200_040846</name>
</gene>
<keyword evidence="5" id="KW-0812">Transmembrane</keyword>
<protein>
    <submittedName>
        <fullName evidence="8">Uncharacterized protein</fullName>
    </submittedName>
</protein>
<comment type="subcellular location">
    <subcellularLocation>
        <location evidence="1">Cell inner membrane</location>
        <topology evidence="1">Multi-pass membrane protein</topology>
    </subcellularLocation>
</comment>